<evidence type="ECO:0000313" key="2">
    <source>
        <dbReference type="EMBL" id="UQA90864.1"/>
    </source>
</evidence>
<dbReference type="InterPro" id="IPR036736">
    <property type="entry name" value="ACP-like_sf"/>
</dbReference>
<keyword evidence="3" id="KW-1185">Reference proteome</keyword>
<feature type="domain" description="Carrier" evidence="1">
    <location>
        <begin position="8"/>
        <end position="67"/>
    </location>
</feature>
<dbReference type="EMBL" id="CP086322">
    <property type="protein sequence ID" value="UQA90864.1"/>
    <property type="molecule type" value="Genomic_DNA"/>
</dbReference>
<name>A0ABY4LZD7_9ACTN</name>
<accession>A0ABY4LZD7</accession>
<evidence type="ECO:0000259" key="1">
    <source>
        <dbReference type="Pfam" id="PF00550"/>
    </source>
</evidence>
<dbReference type="InterPro" id="IPR009081">
    <property type="entry name" value="PP-bd_ACP"/>
</dbReference>
<organism evidence="2 3">
    <name type="scientific">Streptomyces halobius</name>
    <dbReference type="NCBI Taxonomy" id="2879846"/>
    <lineage>
        <taxon>Bacteria</taxon>
        <taxon>Bacillati</taxon>
        <taxon>Actinomycetota</taxon>
        <taxon>Actinomycetes</taxon>
        <taxon>Kitasatosporales</taxon>
        <taxon>Streptomycetaceae</taxon>
        <taxon>Streptomyces</taxon>
    </lineage>
</organism>
<evidence type="ECO:0000313" key="3">
    <source>
        <dbReference type="Proteomes" id="UP000830115"/>
    </source>
</evidence>
<protein>
    <submittedName>
        <fullName evidence="2">Phosphopantetheine-binding protein</fullName>
    </submittedName>
</protein>
<reference evidence="2" key="1">
    <citation type="submission" date="2021-10" db="EMBL/GenBank/DDBJ databases">
        <title>Streptomyces nigrumlapis sp.nov.,an antimicrobial producing actinobacterium isolated from Black Gobi rocks.</title>
        <authorList>
            <person name="Wen Y."/>
            <person name="Zhang W."/>
            <person name="Liu X.G."/>
        </authorList>
    </citation>
    <scope>NUCLEOTIDE SEQUENCE</scope>
    <source>
        <strain evidence="2">ST13-2-2</strain>
    </source>
</reference>
<dbReference type="Proteomes" id="UP000830115">
    <property type="component" value="Chromosome"/>
</dbReference>
<dbReference type="SUPFAM" id="SSF47336">
    <property type="entry name" value="ACP-like"/>
    <property type="match status" value="1"/>
</dbReference>
<dbReference type="Pfam" id="PF00550">
    <property type="entry name" value="PP-binding"/>
    <property type="match status" value="1"/>
</dbReference>
<dbReference type="Gene3D" id="1.10.1200.10">
    <property type="entry name" value="ACP-like"/>
    <property type="match status" value="1"/>
</dbReference>
<sequence>MYETLALLLVHEFGIAEELVHPQAKARDIELDSLSLAELSVMITQQTGMQIDEEEVSLDSTLEEIAEQFKPADEALSQR</sequence>
<proteinExistence type="predicted"/>
<dbReference type="RefSeq" id="WP_248861631.1">
    <property type="nucleotide sequence ID" value="NZ_CP086322.1"/>
</dbReference>
<gene>
    <name evidence="2" type="ORF">K9S39_02295</name>
</gene>